<dbReference type="OrthoDB" id="7388at2157"/>
<evidence type="ECO:0000313" key="3">
    <source>
        <dbReference type="Proteomes" id="UP000281564"/>
    </source>
</evidence>
<reference evidence="2 3" key="1">
    <citation type="submission" date="2018-06" db="EMBL/GenBank/DDBJ databases">
        <title>Halonotius sp. F13-13 a new haloarchaeeon isolated from a solar saltern from Isla Cristina, Huelva, Spain.</title>
        <authorList>
            <person name="Duran-Viseras A."/>
            <person name="Sanchez-Porro C."/>
            <person name="Ventosa A."/>
        </authorList>
    </citation>
    <scope>NUCLEOTIDE SEQUENCE [LARGE SCALE GENOMIC DNA]</scope>
    <source>
        <strain evidence="2 3">CECT 7525</strain>
    </source>
</reference>
<dbReference type="PANTHER" id="PTHR42695">
    <property type="entry name" value="GLUTAMINE AMIDOTRANSFERASE YLR126C-RELATED"/>
    <property type="match status" value="1"/>
</dbReference>
<dbReference type="PANTHER" id="PTHR42695:SF5">
    <property type="entry name" value="GLUTAMINE AMIDOTRANSFERASE YLR126C-RELATED"/>
    <property type="match status" value="1"/>
</dbReference>
<feature type="domain" description="Glutamine amidotransferase" evidence="1">
    <location>
        <begin position="24"/>
        <end position="182"/>
    </location>
</feature>
<evidence type="ECO:0000313" key="2">
    <source>
        <dbReference type="EMBL" id="RJX48158.1"/>
    </source>
</evidence>
<dbReference type="CDD" id="cd01741">
    <property type="entry name" value="GATase1_1"/>
    <property type="match status" value="1"/>
</dbReference>
<dbReference type="Gene3D" id="3.40.50.880">
    <property type="match status" value="1"/>
</dbReference>
<dbReference type="GO" id="GO:0005829">
    <property type="term" value="C:cytosol"/>
    <property type="evidence" value="ECO:0007669"/>
    <property type="project" value="TreeGrafter"/>
</dbReference>
<name>A0A3A6QKR9_9EURY</name>
<comment type="caution">
    <text evidence="2">The sequence shown here is derived from an EMBL/GenBank/DDBJ whole genome shotgun (WGS) entry which is preliminary data.</text>
</comment>
<keyword evidence="3" id="KW-1185">Reference proteome</keyword>
<organism evidence="2 3">
    <name type="scientific">Halonotius pteroides</name>
    <dbReference type="NCBI Taxonomy" id="268735"/>
    <lineage>
        <taxon>Archaea</taxon>
        <taxon>Methanobacteriati</taxon>
        <taxon>Methanobacteriota</taxon>
        <taxon>Stenosarchaea group</taxon>
        <taxon>Halobacteria</taxon>
        <taxon>Halobacteriales</taxon>
        <taxon>Haloferacaceae</taxon>
        <taxon>Halonotius</taxon>
    </lineage>
</organism>
<dbReference type="SUPFAM" id="SSF52317">
    <property type="entry name" value="Class I glutamine amidotransferase-like"/>
    <property type="match status" value="1"/>
</dbReference>
<sequence length="238" mass="26061">MRRPRIALLEAANNDDNNIRNFRRELDADLVEFDAASGELPASTAGYDAIVITGSRASVYWDETWIDPLIEFIATAVDGGLPALGVCYGHQALAEALGGRVAGMDDFELGYNEIERVGDDELFAGIGERFTVFTSHGDTVVDLPPGAELLARNDHGVHAFRKGHAWGVQFHPEYDMQTAHEIAEDKRERVGDAQVDAVLESITSDNYEAACEAKGLFENFTQYVRAVTTESRHAEATA</sequence>
<dbReference type="PROSITE" id="PS51273">
    <property type="entry name" value="GATASE_TYPE_1"/>
    <property type="match status" value="1"/>
</dbReference>
<dbReference type="InterPro" id="IPR029062">
    <property type="entry name" value="Class_I_gatase-like"/>
</dbReference>
<evidence type="ECO:0000259" key="1">
    <source>
        <dbReference type="Pfam" id="PF00117"/>
    </source>
</evidence>
<dbReference type="InterPro" id="IPR017926">
    <property type="entry name" value="GATASE"/>
</dbReference>
<dbReference type="RefSeq" id="WP_120085986.1">
    <property type="nucleotide sequence ID" value="NZ_QMDW01000025.1"/>
</dbReference>
<dbReference type="InterPro" id="IPR044992">
    <property type="entry name" value="ChyE-like"/>
</dbReference>
<dbReference type="Pfam" id="PF00117">
    <property type="entry name" value="GATase"/>
    <property type="match status" value="1"/>
</dbReference>
<accession>A0A3A6QKR9</accession>
<dbReference type="AlphaFoldDB" id="A0A3A6QKR9"/>
<gene>
    <name evidence="2" type="ORF">DP106_13060</name>
</gene>
<dbReference type="EMBL" id="QMDW01000025">
    <property type="protein sequence ID" value="RJX48158.1"/>
    <property type="molecule type" value="Genomic_DNA"/>
</dbReference>
<proteinExistence type="predicted"/>
<protein>
    <recommendedName>
        <fullName evidence="1">Glutamine amidotransferase domain-containing protein</fullName>
    </recommendedName>
</protein>
<dbReference type="Proteomes" id="UP000281564">
    <property type="component" value="Unassembled WGS sequence"/>
</dbReference>